<keyword evidence="2 5" id="KW-0812">Transmembrane</keyword>
<dbReference type="GO" id="GO:0016020">
    <property type="term" value="C:membrane"/>
    <property type="evidence" value="ECO:0007669"/>
    <property type="project" value="UniProtKB-SubCell"/>
</dbReference>
<evidence type="ECO:0000256" key="3">
    <source>
        <dbReference type="ARBA" id="ARBA00022989"/>
    </source>
</evidence>
<sequence length="265" mass="29458">MGKVNVCLERSYILVSTVVGIISALLLAMTLFSHGYFHEDEEIERMLPGIKFMYSISIISLLLVVTGIYGVSKKKKWMLIFFVVGMILSILFMSATEILALSVGPQITQDIREQYLDLLPLSNTSEGVIEDLKDIQMELQCCGLDQGYLDWGYNISESCLCAEDAMNPCVAAPRNSSLFEHSSPDEPIMIYKEPCIPYLIAHAINSINIVFGTFLGLVLLWVLSVVLCIVILCQLNRKEDTPVVVYSAEAKAGNYSALTDTVEYT</sequence>
<dbReference type="Gene3D" id="1.10.1450.10">
    <property type="entry name" value="Tetraspanin"/>
    <property type="match status" value="1"/>
</dbReference>
<feature type="transmembrane region" description="Helical" evidence="5">
    <location>
        <begin position="52"/>
        <end position="71"/>
    </location>
</feature>
<keyword evidence="7" id="KW-1185">Reference proteome</keyword>
<dbReference type="Proteomes" id="UP000472271">
    <property type="component" value="Chromosome 12"/>
</dbReference>
<dbReference type="SUPFAM" id="SSF48652">
    <property type="entry name" value="Tetraspanin"/>
    <property type="match status" value="1"/>
</dbReference>
<keyword evidence="3 5" id="KW-1133">Transmembrane helix</keyword>
<reference evidence="6" key="2">
    <citation type="submission" date="2025-08" db="UniProtKB">
        <authorList>
            <consortium name="Ensembl"/>
        </authorList>
    </citation>
    <scope>IDENTIFICATION</scope>
</reference>
<evidence type="ECO:0000256" key="4">
    <source>
        <dbReference type="ARBA" id="ARBA00023136"/>
    </source>
</evidence>
<protein>
    <submittedName>
        <fullName evidence="6">Tetraspanin-8-like</fullName>
    </submittedName>
</protein>
<dbReference type="RefSeq" id="XP_030004271.1">
    <property type="nucleotide sequence ID" value="XM_030148411.1"/>
</dbReference>
<dbReference type="InParanoid" id="A0A673BVU7"/>
<keyword evidence="4 5" id="KW-0472">Membrane</keyword>
<evidence type="ECO:0000256" key="2">
    <source>
        <dbReference type="ARBA" id="ARBA00022692"/>
    </source>
</evidence>
<gene>
    <name evidence="6" type="primary">LOC115429161</name>
</gene>
<feature type="transmembrane region" description="Helical" evidence="5">
    <location>
        <begin position="78"/>
        <end position="103"/>
    </location>
</feature>
<feature type="transmembrane region" description="Helical" evidence="5">
    <location>
        <begin position="209"/>
        <end position="232"/>
    </location>
</feature>
<evidence type="ECO:0000256" key="5">
    <source>
        <dbReference type="SAM" id="Phobius"/>
    </source>
</evidence>
<dbReference type="Ensembl" id="ENSSORT00005047105.1">
    <property type="protein sequence ID" value="ENSSORP00005045950.1"/>
    <property type="gene ID" value="ENSSORG00005021069.1"/>
</dbReference>
<feature type="transmembrane region" description="Helical" evidence="5">
    <location>
        <begin position="12"/>
        <end position="32"/>
    </location>
</feature>
<dbReference type="Pfam" id="PF00335">
    <property type="entry name" value="Tetraspanin"/>
    <property type="match status" value="1"/>
</dbReference>
<dbReference type="OrthoDB" id="438211at2759"/>
<evidence type="ECO:0000313" key="7">
    <source>
        <dbReference type="Proteomes" id="UP000472271"/>
    </source>
</evidence>
<reference evidence="6" key="1">
    <citation type="submission" date="2019-06" db="EMBL/GenBank/DDBJ databases">
        <authorList>
            <consortium name="Wellcome Sanger Institute Data Sharing"/>
        </authorList>
    </citation>
    <scope>NUCLEOTIDE SEQUENCE [LARGE SCALE GENOMIC DNA]</scope>
</reference>
<accession>A0A673BVU7</accession>
<evidence type="ECO:0000313" key="6">
    <source>
        <dbReference type="Ensembl" id="ENSSORP00005045950.1"/>
    </source>
</evidence>
<name>A0A673BVU7_9TELE</name>
<dbReference type="InterPro" id="IPR018499">
    <property type="entry name" value="Tetraspanin/Peripherin"/>
</dbReference>
<dbReference type="GeneID" id="115429161"/>
<comment type="subcellular location">
    <subcellularLocation>
        <location evidence="1">Membrane</location>
        <topology evidence="1">Multi-pass membrane protein</topology>
    </subcellularLocation>
</comment>
<proteinExistence type="predicted"/>
<dbReference type="AlphaFoldDB" id="A0A673BVU7"/>
<organism evidence="6 7">
    <name type="scientific">Sphaeramia orbicularis</name>
    <name type="common">orbiculate cardinalfish</name>
    <dbReference type="NCBI Taxonomy" id="375764"/>
    <lineage>
        <taxon>Eukaryota</taxon>
        <taxon>Metazoa</taxon>
        <taxon>Chordata</taxon>
        <taxon>Craniata</taxon>
        <taxon>Vertebrata</taxon>
        <taxon>Euteleostomi</taxon>
        <taxon>Actinopterygii</taxon>
        <taxon>Neopterygii</taxon>
        <taxon>Teleostei</taxon>
        <taxon>Neoteleostei</taxon>
        <taxon>Acanthomorphata</taxon>
        <taxon>Gobiaria</taxon>
        <taxon>Kurtiformes</taxon>
        <taxon>Apogonoidei</taxon>
        <taxon>Apogonidae</taxon>
        <taxon>Apogoninae</taxon>
        <taxon>Sphaeramia</taxon>
    </lineage>
</organism>
<dbReference type="InterPro" id="IPR008952">
    <property type="entry name" value="Tetraspanin_EC2_sf"/>
</dbReference>
<evidence type="ECO:0000256" key="1">
    <source>
        <dbReference type="ARBA" id="ARBA00004141"/>
    </source>
</evidence>
<reference evidence="6" key="3">
    <citation type="submission" date="2025-09" db="UniProtKB">
        <authorList>
            <consortium name="Ensembl"/>
        </authorList>
    </citation>
    <scope>IDENTIFICATION</scope>
</reference>